<sequence length="432" mass="46678">MTRVLLCAIPVYGHVMPLRRIARDLVERGYDVLFLTGSLFRTAIEQTGARFCPLPAEADIVTGFDELFPERETIRSPAERLEFDAQHVFARPMVAQHQAIQALLAEDGAEPTIILHDTVFLGVWPIRHGAPGIEPLGVVGIGVVPLPLADIDHAPFGYGLLPDSSVEGRDRNRRLAAEARELTDAGSYRELVAGFQRAGATEPPPQMSRGLVCVPDRFLQLSIESLDYPRSEPLPPQLRYVGALPPEQDIEATLPEWWDEVVAADRVAVVSQGTLANANLGMLIEPTLRALADLDVLVVVCTGRDVTPTDVPANARVAEFIPFDLLLPHVDVLVSNGGFGGVQQALSHGVPLVLAGSTEDKVEVGARAEWSGAAVNLATGEPDESDIRKAVEETLQDPSRTERAGQLRSEYAARDPYQAIVNAIEELAGGQG</sequence>
<dbReference type="Gene3D" id="3.40.50.2000">
    <property type="entry name" value="Glycogen Phosphorylase B"/>
    <property type="match status" value="2"/>
</dbReference>
<dbReference type="PANTHER" id="PTHR48050:SF13">
    <property type="entry name" value="STEROL 3-BETA-GLUCOSYLTRANSFERASE UGT80A2"/>
    <property type="match status" value="1"/>
</dbReference>
<dbReference type="KEGG" id="ahm:TL08_12260"/>
<proteinExistence type="predicted"/>
<dbReference type="PANTHER" id="PTHR48050">
    <property type="entry name" value="STEROL 3-BETA-GLUCOSYLTRANSFERASE"/>
    <property type="match status" value="1"/>
</dbReference>
<dbReference type="GO" id="GO:0016758">
    <property type="term" value="F:hexosyltransferase activity"/>
    <property type="evidence" value="ECO:0007669"/>
    <property type="project" value="UniProtKB-ARBA"/>
</dbReference>
<dbReference type="InterPro" id="IPR002213">
    <property type="entry name" value="UDP_glucos_trans"/>
</dbReference>
<accession>A0AAC9HQ52</accession>
<evidence type="ECO:0000259" key="1">
    <source>
        <dbReference type="Pfam" id="PF06722"/>
    </source>
</evidence>
<dbReference type="CDD" id="cd03784">
    <property type="entry name" value="GT1_Gtf-like"/>
    <property type="match status" value="1"/>
</dbReference>
<keyword evidence="2" id="KW-0808">Transferase</keyword>
<reference evidence="3" key="1">
    <citation type="submission" date="2016-03" db="EMBL/GenBank/DDBJ databases">
        <title>Complete genome sequence of the type strain Actinoalloteichus hymeniacidonis DSM 45092.</title>
        <authorList>
            <person name="Schaffert L."/>
            <person name="Albersmeier A."/>
            <person name="Winkler A."/>
            <person name="Kalinowski J."/>
            <person name="Zotchev S."/>
            <person name="Ruckert C."/>
        </authorList>
    </citation>
    <scope>NUCLEOTIDE SEQUENCE [LARGE SCALE GENOMIC DNA]</scope>
    <source>
        <strain evidence="3">HPA177(T) (DSM 45092(T))</strain>
    </source>
</reference>
<dbReference type="InterPro" id="IPR010610">
    <property type="entry name" value="EryCIII-like_C"/>
</dbReference>
<protein>
    <submittedName>
        <fullName evidence="2">Glycosyl transferase, UDP-glucuronosyltransferase</fullName>
    </submittedName>
</protein>
<dbReference type="InterPro" id="IPR050426">
    <property type="entry name" value="Glycosyltransferase_28"/>
</dbReference>
<dbReference type="AlphaFoldDB" id="A0AAC9HQ52"/>
<evidence type="ECO:0000313" key="3">
    <source>
        <dbReference type="Proteomes" id="UP000095210"/>
    </source>
</evidence>
<dbReference type="GO" id="GO:0008194">
    <property type="term" value="F:UDP-glycosyltransferase activity"/>
    <property type="evidence" value="ECO:0007669"/>
    <property type="project" value="InterPro"/>
</dbReference>
<name>A0AAC9HQ52_9PSEU</name>
<evidence type="ECO:0000313" key="2">
    <source>
        <dbReference type="EMBL" id="AOS63266.1"/>
    </source>
</evidence>
<dbReference type="SUPFAM" id="SSF53756">
    <property type="entry name" value="UDP-Glycosyltransferase/glycogen phosphorylase"/>
    <property type="match status" value="1"/>
</dbReference>
<gene>
    <name evidence="2" type="ORF">TL08_12260</name>
</gene>
<dbReference type="Pfam" id="PF06722">
    <property type="entry name" value="EryCIII-like_C"/>
    <property type="match status" value="1"/>
</dbReference>
<dbReference type="EMBL" id="CP014859">
    <property type="protein sequence ID" value="AOS63266.1"/>
    <property type="molecule type" value="Genomic_DNA"/>
</dbReference>
<organism evidence="2 3">
    <name type="scientific">Actinoalloteichus hymeniacidonis</name>
    <dbReference type="NCBI Taxonomy" id="340345"/>
    <lineage>
        <taxon>Bacteria</taxon>
        <taxon>Bacillati</taxon>
        <taxon>Actinomycetota</taxon>
        <taxon>Actinomycetes</taxon>
        <taxon>Pseudonocardiales</taxon>
        <taxon>Pseudonocardiaceae</taxon>
        <taxon>Actinoalloteichus</taxon>
    </lineage>
</organism>
<feature type="domain" description="Erythromycin biosynthesis protein CIII-like C-terminal" evidence="1">
    <location>
        <begin position="287"/>
        <end position="427"/>
    </location>
</feature>
<keyword evidence="3" id="KW-1185">Reference proteome</keyword>
<dbReference type="RefSeq" id="WP_084642933.1">
    <property type="nucleotide sequence ID" value="NZ_CP014859.1"/>
</dbReference>
<dbReference type="Proteomes" id="UP000095210">
    <property type="component" value="Chromosome"/>
</dbReference>
<dbReference type="GO" id="GO:0017000">
    <property type="term" value="P:antibiotic biosynthetic process"/>
    <property type="evidence" value="ECO:0007669"/>
    <property type="project" value="UniProtKB-ARBA"/>
</dbReference>